<dbReference type="InterPro" id="IPR013083">
    <property type="entry name" value="Znf_RING/FYVE/PHD"/>
</dbReference>
<evidence type="ECO:0000256" key="3">
    <source>
        <dbReference type="ARBA" id="ARBA00022833"/>
    </source>
</evidence>
<evidence type="ECO:0000313" key="8">
    <source>
        <dbReference type="EMBL" id="CAE0722883.1"/>
    </source>
</evidence>
<dbReference type="PROSITE" id="PS50089">
    <property type="entry name" value="ZF_RING_2"/>
    <property type="match status" value="1"/>
</dbReference>
<keyword evidence="5" id="KW-0175">Coiled coil</keyword>
<dbReference type="SUPFAM" id="SSF57850">
    <property type="entry name" value="RING/U-box"/>
    <property type="match status" value="1"/>
</dbReference>
<feature type="region of interest" description="Disordered" evidence="6">
    <location>
        <begin position="380"/>
        <end position="402"/>
    </location>
</feature>
<feature type="coiled-coil region" evidence="5">
    <location>
        <begin position="283"/>
        <end position="316"/>
    </location>
</feature>
<feature type="region of interest" description="Disordered" evidence="6">
    <location>
        <begin position="341"/>
        <end position="364"/>
    </location>
</feature>
<sequence>MSDQVGLIFFFTATVVSVVFVATCSMRQYLINLNLGCCASDRFWGKICCTRGLGREGSELSEQYNSDRVLAETLQRQLNEEDREREREGKRNERRMWYEYYMRPCTMVVAKFNLIYAKGNDHDDLTEIIEVQTEKEETDTHTHTDIESQTNISTLTRSNGNKNKDEFVDSDAEEIGETAKKCEGSDIICCDKDDENAALYLKISALDSPFVDGTCAFCLEEYQEGDEIVWSSMQCPHAFHKECLMLWLSKGKKRCPICRDWFVPGTKIDDQKAAHGADWQRALSEMEMELELARKREEQEALELQARQRREDAMQQRVIHLVIEPPYNTETNTTCNSNCTGNCTSDRNRNRNRDPLPETVGQNKLNFDTKATNDVELGSTILRNDSGDSSEHYTNYNSSGEPETSEILIFAIESQQTNSIPQ</sequence>
<keyword evidence="1" id="KW-0479">Metal-binding</keyword>
<dbReference type="Gene3D" id="3.30.40.10">
    <property type="entry name" value="Zinc/RING finger domain, C3HC4 (zinc finger)"/>
    <property type="match status" value="1"/>
</dbReference>
<dbReference type="Pfam" id="PF13639">
    <property type="entry name" value="zf-RING_2"/>
    <property type="match status" value="1"/>
</dbReference>
<dbReference type="EMBL" id="HBIX01022405">
    <property type="protein sequence ID" value="CAE0722883.1"/>
    <property type="molecule type" value="Transcribed_RNA"/>
</dbReference>
<protein>
    <recommendedName>
        <fullName evidence="7">RING-type domain-containing protein</fullName>
    </recommendedName>
</protein>
<dbReference type="GO" id="GO:0016567">
    <property type="term" value="P:protein ubiquitination"/>
    <property type="evidence" value="ECO:0007669"/>
    <property type="project" value="TreeGrafter"/>
</dbReference>
<gene>
    <name evidence="8" type="ORF">PAUS00366_LOCUS15639</name>
</gene>
<name>A0A7S4APP4_9STRA</name>
<evidence type="ECO:0000259" key="7">
    <source>
        <dbReference type="PROSITE" id="PS50089"/>
    </source>
</evidence>
<dbReference type="InterPro" id="IPR001841">
    <property type="entry name" value="Znf_RING"/>
</dbReference>
<organism evidence="8">
    <name type="scientific">Pseudo-nitzschia australis</name>
    <dbReference type="NCBI Taxonomy" id="44445"/>
    <lineage>
        <taxon>Eukaryota</taxon>
        <taxon>Sar</taxon>
        <taxon>Stramenopiles</taxon>
        <taxon>Ochrophyta</taxon>
        <taxon>Bacillariophyta</taxon>
        <taxon>Bacillariophyceae</taxon>
        <taxon>Bacillariophycidae</taxon>
        <taxon>Bacillariales</taxon>
        <taxon>Bacillariaceae</taxon>
        <taxon>Pseudo-nitzschia</taxon>
    </lineage>
</organism>
<dbReference type="GO" id="GO:0008270">
    <property type="term" value="F:zinc ion binding"/>
    <property type="evidence" value="ECO:0007669"/>
    <property type="project" value="UniProtKB-KW"/>
</dbReference>
<dbReference type="PANTHER" id="PTHR45969">
    <property type="entry name" value="RING ZINC FINGER PROTEIN-RELATED"/>
    <property type="match status" value="1"/>
</dbReference>
<keyword evidence="3" id="KW-0862">Zinc</keyword>
<evidence type="ECO:0000256" key="5">
    <source>
        <dbReference type="SAM" id="Coils"/>
    </source>
</evidence>
<evidence type="ECO:0000256" key="4">
    <source>
        <dbReference type="PROSITE-ProRule" id="PRU00175"/>
    </source>
</evidence>
<dbReference type="SMART" id="SM00184">
    <property type="entry name" value="RING"/>
    <property type="match status" value="1"/>
</dbReference>
<evidence type="ECO:0000256" key="1">
    <source>
        <dbReference type="ARBA" id="ARBA00022723"/>
    </source>
</evidence>
<proteinExistence type="predicted"/>
<feature type="compositionally biased region" description="Polar residues" evidence="6">
    <location>
        <begin position="392"/>
        <end position="402"/>
    </location>
</feature>
<accession>A0A7S4APP4</accession>
<evidence type="ECO:0000256" key="6">
    <source>
        <dbReference type="SAM" id="MobiDB-lite"/>
    </source>
</evidence>
<keyword evidence="2 4" id="KW-0863">Zinc-finger</keyword>
<dbReference type="GO" id="GO:0061630">
    <property type="term" value="F:ubiquitin protein ligase activity"/>
    <property type="evidence" value="ECO:0007669"/>
    <property type="project" value="TreeGrafter"/>
</dbReference>
<dbReference type="PANTHER" id="PTHR45969:SF69">
    <property type="entry name" value="FINGER DOMAIN PROTEIN, PUTATIVE (AFU_ORTHOLOGUE AFUA_3G12190)-RELATED"/>
    <property type="match status" value="1"/>
</dbReference>
<reference evidence="8" key="1">
    <citation type="submission" date="2021-01" db="EMBL/GenBank/DDBJ databases">
        <authorList>
            <person name="Corre E."/>
            <person name="Pelletier E."/>
            <person name="Niang G."/>
            <person name="Scheremetjew M."/>
            <person name="Finn R."/>
            <person name="Kale V."/>
            <person name="Holt S."/>
            <person name="Cochrane G."/>
            <person name="Meng A."/>
            <person name="Brown T."/>
            <person name="Cohen L."/>
        </authorList>
    </citation>
    <scope>NUCLEOTIDE SEQUENCE</scope>
    <source>
        <strain evidence="8">10249 10 AB</strain>
    </source>
</reference>
<feature type="compositionally biased region" description="Basic and acidic residues" evidence="6">
    <location>
        <begin position="346"/>
        <end position="356"/>
    </location>
</feature>
<feature type="domain" description="RING-type" evidence="7">
    <location>
        <begin position="215"/>
        <end position="259"/>
    </location>
</feature>
<dbReference type="AlphaFoldDB" id="A0A7S4APP4"/>
<evidence type="ECO:0000256" key="2">
    <source>
        <dbReference type="ARBA" id="ARBA00022771"/>
    </source>
</evidence>